<dbReference type="InterPro" id="IPR005471">
    <property type="entry name" value="Tscrpt_reg_IclR_N"/>
</dbReference>
<feature type="domain" description="IclR-ED" evidence="6">
    <location>
        <begin position="62"/>
        <end position="261"/>
    </location>
</feature>
<dbReference type="Proteomes" id="UP000628840">
    <property type="component" value="Unassembled WGS sequence"/>
</dbReference>
<dbReference type="InterPro" id="IPR029016">
    <property type="entry name" value="GAF-like_dom_sf"/>
</dbReference>
<dbReference type="PANTHER" id="PTHR30136">
    <property type="entry name" value="HELIX-TURN-HELIX TRANSCRIPTIONAL REGULATOR, ICLR FAMILY"/>
    <property type="match status" value="1"/>
</dbReference>
<dbReference type="Gene3D" id="1.10.10.10">
    <property type="entry name" value="Winged helix-like DNA-binding domain superfamily/Winged helix DNA-binding domain"/>
    <property type="match status" value="1"/>
</dbReference>
<evidence type="ECO:0000313" key="8">
    <source>
        <dbReference type="Proteomes" id="UP000628840"/>
    </source>
</evidence>
<dbReference type="InterPro" id="IPR036388">
    <property type="entry name" value="WH-like_DNA-bd_sf"/>
</dbReference>
<evidence type="ECO:0008006" key="9">
    <source>
        <dbReference type="Google" id="ProtNLM"/>
    </source>
</evidence>
<dbReference type="InterPro" id="IPR014757">
    <property type="entry name" value="Tscrpt_reg_IclR_C"/>
</dbReference>
<protein>
    <recommendedName>
        <fullName evidence="9">Transcriptional regulator, IclR family</fullName>
    </recommendedName>
</protein>
<dbReference type="GO" id="GO:0045892">
    <property type="term" value="P:negative regulation of DNA-templated transcription"/>
    <property type="evidence" value="ECO:0007669"/>
    <property type="project" value="TreeGrafter"/>
</dbReference>
<proteinExistence type="predicted"/>
<dbReference type="Pfam" id="PF09339">
    <property type="entry name" value="HTH_IclR"/>
    <property type="match status" value="1"/>
</dbReference>
<evidence type="ECO:0000256" key="3">
    <source>
        <dbReference type="ARBA" id="ARBA00023163"/>
    </source>
</evidence>
<dbReference type="OrthoDB" id="14763at2157"/>
<dbReference type="Gene3D" id="3.30.450.40">
    <property type="match status" value="1"/>
</dbReference>
<evidence type="ECO:0000256" key="2">
    <source>
        <dbReference type="ARBA" id="ARBA00023125"/>
    </source>
</evidence>
<dbReference type="PROSITE" id="PS51078">
    <property type="entry name" value="ICLR_ED"/>
    <property type="match status" value="1"/>
</dbReference>
<dbReference type="SUPFAM" id="SSF55781">
    <property type="entry name" value="GAF domain-like"/>
    <property type="match status" value="1"/>
</dbReference>
<dbReference type="SUPFAM" id="SSF46785">
    <property type="entry name" value="Winged helix' DNA-binding domain"/>
    <property type="match status" value="1"/>
</dbReference>
<dbReference type="PANTHER" id="PTHR30136:SF35">
    <property type="entry name" value="HTH-TYPE TRANSCRIPTIONAL REGULATOR RV1719"/>
    <property type="match status" value="1"/>
</dbReference>
<dbReference type="InterPro" id="IPR050707">
    <property type="entry name" value="HTH_MetabolicPath_Reg"/>
</dbReference>
<dbReference type="EMBL" id="BMPF01000003">
    <property type="protein sequence ID" value="GGL36592.1"/>
    <property type="molecule type" value="Genomic_DNA"/>
</dbReference>
<keyword evidence="3" id="KW-0804">Transcription</keyword>
<dbReference type="PROSITE" id="PS51077">
    <property type="entry name" value="HTH_ICLR"/>
    <property type="match status" value="1"/>
</dbReference>
<comment type="caution">
    <text evidence="7">The sequence shown here is derived from an EMBL/GenBank/DDBJ whole genome shotgun (WGS) entry which is preliminary data.</text>
</comment>
<dbReference type="GO" id="GO:0003700">
    <property type="term" value="F:DNA-binding transcription factor activity"/>
    <property type="evidence" value="ECO:0007669"/>
    <property type="project" value="TreeGrafter"/>
</dbReference>
<sequence length="271" mass="29251">MLKSNEKLFRIVDLLLEKGSAGVTELADDTPYHKSTVYTHLQTLRANGLAFKSDGKYQLSLKFLTISETIKNQRPVYQHGHEAIDSLANETGELSYLAVPEDDVVTILHYARGEKTTLSVTAGSNVPITEHSVGKVLLAFRSDGEHAEPNGTTSAGVVADSDGDIAAELEQARVDGFVISEDHTGSGPSIAEPDQTGPRSESHLTDVEHKTIAAPVLDEDDEPLAVVAVTGLSKRINGAYQERICQQVVRTAAVIERKLDVEQTVHASGRD</sequence>
<evidence type="ECO:0000259" key="5">
    <source>
        <dbReference type="PROSITE" id="PS51077"/>
    </source>
</evidence>
<keyword evidence="8" id="KW-1185">Reference proteome</keyword>
<reference evidence="7 8" key="1">
    <citation type="journal article" date="2019" name="Int. J. Syst. Evol. Microbiol.">
        <title>The Global Catalogue of Microorganisms (GCM) 10K type strain sequencing project: providing services to taxonomists for standard genome sequencing and annotation.</title>
        <authorList>
            <consortium name="The Broad Institute Genomics Platform"/>
            <consortium name="The Broad Institute Genome Sequencing Center for Infectious Disease"/>
            <person name="Wu L."/>
            <person name="Ma J."/>
        </authorList>
    </citation>
    <scope>NUCLEOTIDE SEQUENCE [LARGE SCALE GENOMIC DNA]</scope>
    <source>
        <strain evidence="7 8">JCM 19585</strain>
    </source>
</reference>
<evidence type="ECO:0000259" key="6">
    <source>
        <dbReference type="PROSITE" id="PS51078"/>
    </source>
</evidence>
<feature type="region of interest" description="Disordered" evidence="4">
    <location>
        <begin position="179"/>
        <end position="202"/>
    </location>
</feature>
<organism evidence="7 8">
    <name type="scientific">Halarchaeum grantii</name>
    <dbReference type="NCBI Taxonomy" id="1193105"/>
    <lineage>
        <taxon>Archaea</taxon>
        <taxon>Methanobacteriati</taxon>
        <taxon>Methanobacteriota</taxon>
        <taxon>Stenosarchaea group</taxon>
        <taxon>Halobacteria</taxon>
        <taxon>Halobacteriales</taxon>
        <taxon>Halobacteriaceae</taxon>
    </lineage>
</organism>
<evidence type="ECO:0000256" key="1">
    <source>
        <dbReference type="ARBA" id="ARBA00023015"/>
    </source>
</evidence>
<dbReference type="GO" id="GO:0003677">
    <property type="term" value="F:DNA binding"/>
    <property type="evidence" value="ECO:0007669"/>
    <property type="project" value="UniProtKB-KW"/>
</dbReference>
<dbReference type="AlphaFoldDB" id="A0A830F3T0"/>
<keyword evidence="1" id="KW-0805">Transcription regulation</keyword>
<name>A0A830F3T0_9EURY</name>
<accession>A0A830F3T0</accession>
<gene>
    <name evidence="7" type="ORF">GCM10009037_20170</name>
</gene>
<dbReference type="RefSeq" id="WP_188883624.1">
    <property type="nucleotide sequence ID" value="NZ_BMPF01000003.1"/>
</dbReference>
<evidence type="ECO:0000313" key="7">
    <source>
        <dbReference type="EMBL" id="GGL36592.1"/>
    </source>
</evidence>
<evidence type="ECO:0000256" key="4">
    <source>
        <dbReference type="SAM" id="MobiDB-lite"/>
    </source>
</evidence>
<feature type="domain" description="HTH iclR-type" evidence="5">
    <location>
        <begin position="2"/>
        <end position="61"/>
    </location>
</feature>
<dbReference type="InterPro" id="IPR036390">
    <property type="entry name" value="WH_DNA-bd_sf"/>
</dbReference>
<keyword evidence="2" id="KW-0238">DNA-binding</keyword>